<dbReference type="PANTHER" id="PTHR41299:SF1">
    <property type="entry name" value="THIAMINE PYROPHOSPHOKINASE"/>
    <property type="match status" value="1"/>
</dbReference>
<dbReference type="InterPro" id="IPR007371">
    <property type="entry name" value="TPK_catalytic"/>
</dbReference>
<dbReference type="InterPro" id="IPR006282">
    <property type="entry name" value="Thi_PPkinase"/>
</dbReference>
<evidence type="ECO:0000256" key="3">
    <source>
        <dbReference type="ARBA" id="ARBA00022777"/>
    </source>
</evidence>
<dbReference type="EMBL" id="DVKS01000046">
    <property type="protein sequence ID" value="HIT41007.1"/>
    <property type="molecule type" value="Genomic_DNA"/>
</dbReference>
<dbReference type="SUPFAM" id="SSF63999">
    <property type="entry name" value="Thiamin pyrophosphokinase, catalytic domain"/>
    <property type="match status" value="1"/>
</dbReference>
<organism evidence="7 8">
    <name type="scientific">Candidatus Caccovicinus merdipullorum</name>
    <dbReference type="NCBI Taxonomy" id="2840724"/>
    <lineage>
        <taxon>Bacteria</taxon>
        <taxon>Bacillati</taxon>
        <taxon>Bacillota</taxon>
        <taxon>Clostridia</taxon>
        <taxon>Eubacteriales</taxon>
        <taxon>Candidatus Caccovicinus</taxon>
    </lineage>
</organism>
<keyword evidence="3" id="KW-0418">Kinase</keyword>
<dbReference type="EC" id="2.7.6.2" evidence="5"/>
<evidence type="ECO:0000313" key="7">
    <source>
        <dbReference type="EMBL" id="HIT41007.1"/>
    </source>
</evidence>
<reference evidence="7" key="2">
    <citation type="journal article" date="2021" name="PeerJ">
        <title>Extensive microbial diversity within the chicken gut microbiome revealed by metagenomics and culture.</title>
        <authorList>
            <person name="Gilroy R."/>
            <person name="Ravi A."/>
            <person name="Getino M."/>
            <person name="Pursley I."/>
            <person name="Horton D.L."/>
            <person name="Alikhan N.F."/>
            <person name="Baker D."/>
            <person name="Gharbi K."/>
            <person name="Hall N."/>
            <person name="Watson M."/>
            <person name="Adriaenssens E.M."/>
            <person name="Foster-Nyarko E."/>
            <person name="Jarju S."/>
            <person name="Secka A."/>
            <person name="Antonio M."/>
            <person name="Oren A."/>
            <person name="Chaudhuri R.R."/>
            <person name="La Ragione R."/>
            <person name="Hildebrand F."/>
            <person name="Pallen M.J."/>
        </authorList>
    </citation>
    <scope>NUCLEOTIDE SEQUENCE</scope>
    <source>
        <strain evidence="7">CHK123-3438</strain>
    </source>
</reference>
<dbReference type="GO" id="GO:0009229">
    <property type="term" value="P:thiamine diphosphate biosynthetic process"/>
    <property type="evidence" value="ECO:0007669"/>
    <property type="project" value="InterPro"/>
</dbReference>
<evidence type="ECO:0000256" key="5">
    <source>
        <dbReference type="NCBIfam" id="TIGR01378"/>
    </source>
</evidence>
<gene>
    <name evidence="7" type="ORF">IAB60_02720</name>
</gene>
<evidence type="ECO:0000313" key="8">
    <source>
        <dbReference type="Proteomes" id="UP000886860"/>
    </source>
</evidence>
<evidence type="ECO:0000256" key="4">
    <source>
        <dbReference type="ARBA" id="ARBA00022840"/>
    </source>
</evidence>
<dbReference type="AlphaFoldDB" id="A0A9D1KG03"/>
<dbReference type="InterPro" id="IPR007373">
    <property type="entry name" value="Thiamin_PyroPKinase_B1-bd"/>
</dbReference>
<feature type="domain" description="Thiamin pyrophosphokinase thiamin-binding" evidence="6">
    <location>
        <begin position="144"/>
        <end position="210"/>
    </location>
</feature>
<sequence>MKNCLILTGGTLDLDFAGDFCRKNKFDLTIAVDGGLAAAKALGILPDVVVGDLDTADESLVEEFRQYPFIRWDVHPPEKDETDTELALRRAIAGGAGKISILGATGGRFDHMLANVFLLYGCLQKGVEACILDRQNRIFLIEDHYTFHKDQLWGKYVSFLPLLGEIRGITLEGFKYPLQDYDLEAASSRCISNELTEESGTIRFQEGIAICVEARE</sequence>
<dbReference type="PANTHER" id="PTHR41299">
    <property type="entry name" value="THIAMINE PYROPHOSPHOKINASE"/>
    <property type="match status" value="1"/>
</dbReference>
<dbReference type="GO" id="GO:0005524">
    <property type="term" value="F:ATP binding"/>
    <property type="evidence" value="ECO:0007669"/>
    <property type="project" value="UniProtKB-KW"/>
</dbReference>
<dbReference type="InterPro" id="IPR036759">
    <property type="entry name" value="TPK_catalytic_sf"/>
</dbReference>
<proteinExistence type="predicted"/>
<dbReference type="GO" id="GO:0030975">
    <property type="term" value="F:thiamine binding"/>
    <property type="evidence" value="ECO:0007669"/>
    <property type="project" value="InterPro"/>
</dbReference>
<dbReference type="GO" id="GO:0006772">
    <property type="term" value="P:thiamine metabolic process"/>
    <property type="evidence" value="ECO:0007669"/>
    <property type="project" value="UniProtKB-UniRule"/>
</dbReference>
<dbReference type="GO" id="GO:0016301">
    <property type="term" value="F:kinase activity"/>
    <property type="evidence" value="ECO:0007669"/>
    <property type="project" value="UniProtKB-KW"/>
</dbReference>
<dbReference type="SMART" id="SM00983">
    <property type="entry name" value="TPK_B1_binding"/>
    <property type="match status" value="1"/>
</dbReference>
<dbReference type="Pfam" id="PF04263">
    <property type="entry name" value="TPK_catalytic"/>
    <property type="match status" value="1"/>
</dbReference>
<protein>
    <recommendedName>
        <fullName evidence="5">Thiamine diphosphokinase</fullName>
        <ecNumber evidence="5">2.7.6.2</ecNumber>
    </recommendedName>
</protein>
<evidence type="ECO:0000256" key="2">
    <source>
        <dbReference type="ARBA" id="ARBA00022741"/>
    </source>
</evidence>
<dbReference type="InterPro" id="IPR053149">
    <property type="entry name" value="TPK"/>
</dbReference>
<evidence type="ECO:0000256" key="1">
    <source>
        <dbReference type="ARBA" id="ARBA00022679"/>
    </source>
</evidence>
<reference evidence="7" key="1">
    <citation type="submission" date="2020-10" db="EMBL/GenBank/DDBJ databases">
        <authorList>
            <person name="Gilroy R."/>
        </authorList>
    </citation>
    <scope>NUCLEOTIDE SEQUENCE</scope>
    <source>
        <strain evidence="7">CHK123-3438</strain>
    </source>
</reference>
<dbReference type="CDD" id="cd07995">
    <property type="entry name" value="TPK"/>
    <property type="match status" value="1"/>
</dbReference>
<name>A0A9D1KG03_9FIRM</name>
<dbReference type="Proteomes" id="UP000886860">
    <property type="component" value="Unassembled WGS sequence"/>
</dbReference>
<evidence type="ECO:0000259" key="6">
    <source>
        <dbReference type="SMART" id="SM00983"/>
    </source>
</evidence>
<keyword evidence="1 7" id="KW-0808">Transferase</keyword>
<dbReference type="NCBIfam" id="TIGR01378">
    <property type="entry name" value="thi_PPkinase"/>
    <property type="match status" value="1"/>
</dbReference>
<dbReference type="Gene3D" id="3.40.50.10240">
    <property type="entry name" value="Thiamin pyrophosphokinase, catalytic domain"/>
    <property type="match status" value="1"/>
</dbReference>
<dbReference type="InterPro" id="IPR036371">
    <property type="entry name" value="TPK_B1-bd_sf"/>
</dbReference>
<dbReference type="GO" id="GO:0004788">
    <property type="term" value="F:thiamine diphosphokinase activity"/>
    <property type="evidence" value="ECO:0007669"/>
    <property type="project" value="UniProtKB-UniRule"/>
</dbReference>
<dbReference type="SUPFAM" id="SSF63862">
    <property type="entry name" value="Thiamin pyrophosphokinase, substrate-binding domain"/>
    <property type="match status" value="1"/>
</dbReference>
<keyword evidence="4" id="KW-0067">ATP-binding</keyword>
<keyword evidence="2" id="KW-0547">Nucleotide-binding</keyword>
<dbReference type="Pfam" id="PF04265">
    <property type="entry name" value="TPK_B1_binding"/>
    <property type="match status" value="1"/>
</dbReference>
<comment type="caution">
    <text evidence="7">The sequence shown here is derived from an EMBL/GenBank/DDBJ whole genome shotgun (WGS) entry which is preliminary data.</text>
</comment>
<accession>A0A9D1KG03</accession>